<protein>
    <recommendedName>
        <fullName evidence="2">Cathepsin propeptide inhibitor domain-containing protein</fullName>
    </recommendedName>
</protein>
<accession>A0A1A6HEB0</accession>
<evidence type="ECO:0000313" key="4">
    <source>
        <dbReference type="Proteomes" id="UP000092124"/>
    </source>
</evidence>
<feature type="chain" id="PRO_5008346315" description="Cathepsin propeptide inhibitor domain-containing protein" evidence="1">
    <location>
        <begin position="18"/>
        <end position="125"/>
    </location>
</feature>
<feature type="non-terminal residue" evidence="3">
    <location>
        <position position="125"/>
    </location>
</feature>
<dbReference type="Pfam" id="PF08246">
    <property type="entry name" value="Inhibitor_I29"/>
    <property type="match status" value="1"/>
</dbReference>
<evidence type="ECO:0000256" key="1">
    <source>
        <dbReference type="SAM" id="SignalP"/>
    </source>
</evidence>
<feature type="signal peptide" evidence="1">
    <location>
        <begin position="1"/>
        <end position="17"/>
    </location>
</feature>
<proteinExistence type="predicted"/>
<keyword evidence="4" id="KW-1185">Reference proteome</keyword>
<feature type="domain" description="Cathepsin propeptide inhibitor" evidence="2">
    <location>
        <begin position="29"/>
        <end position="89"/>
    </location>
</feature>
<organism evidence="3 4">
    <name type="scientific">Neotoma lepida</name>
    <name type="common">Desert woodrat</name>
    <dbReference type="NCBI Taxonomy" id="56216"/>
    <lineage>
        <taxon>Eukaryota</taxon>
        <taxon>Metazoa</taxon>
        <taxon>Chordata</taxon>
        <taxon>Craniata</taxon>
        <taxon>Vertebrata</taxon>
        <taxon>Euteleostomi</taxon>
        <taxon>Mammalia</taxon>
        <taxon>Eutheria</taxon>
        <taxon>Euarchontoglires</taxon>
        <taxon>Glires</taxon>
        <taxon>Rodentia</taxon>
        <taxon>Myomorpha</taxon>
        <taxon>Muroidea</taxon>
        <taxon>Cricetidae</taxon>
        <taxon>Neotominae</taxon>
        <taxon>Neotoma</taxon>
    </lineage>
</organism>
<comment type="caution">
    <text evidence="3">The sequence shown here is derived from an EMBL/GenBank/DDBJ whole genome shotgun (WGS) entry which is preliminary data.</text>
</comment>
<dbReference type="AlphaFoldDB" id="A0A1A6HEB0"/>
<dbReference type="InterPro" id="IPR013201">
    <property type="entry name" value="Prot_inhib_I29"/>
</dbReference>
<dbReference type="EMBL" id="LZPO01035112">
    <property type="protein sequence ID" value="OBS75967.1"/>
    <property type="molecule type" value="Genomic_DNA"/>
</dbReference>
<dbReference type="STRING" id="56216.A0A1A6HEB0"/>
<name>A0A1A6HEB0_NEOLE</name>
<feature type="non-terminal residue" evidence="3">
    <location>
        <position position="1"/>
    </location>
</feature>
<dbReference type="SMART" id="SM00848">
    <property type="entry name" value="Inhibitor_I29"/>
    <property type="match status" value="1"/>
</dbReference>
<dbReference type="SUPFAM" id="SSF54001">
    <property type="entry name" value="Cysteine proteinases"/>
    <property type="match status" value="1"/>
</dbReference>
<dbReference type="Gene3D" id="1.10.287.2250">
    <property type="match status" value="1"/>
</dbReference>
<dbReference type="InterPro" id="IPR038765">
    <property type="entry name" value="Papain-like_cys_pep_sf"/>
</dbReference>
<dbReference type="Proteomes" id="UP000092124">
    <property type="component" value="Unassembled WGS sequence"/>
</dbReference>
<evidence type="ECO:0000313" key="3">
    <source>
        <dbReference type="EMBL" id="OBS75967.1"/>
    </source>
</evidence>
<dbReference type="OrthoDB" id="5855924at2759"/>
<sequence>VFVTSLVLSYCLGTAPANLSPDPSLDAEWEEWKINFEKTYSPDEERYRRTVWEEEEKKKIEEHNTEYQQDKMSFYVGLNEFSDMTYEEFRKICCGNLVWTGGLDYDIHEYKDLTKDNNIIPEKDQ</sequence>
<gene>
    <name evidence="3" type="ORF">A6R68_17582</name>
</gene>
<evidence type="ECO:0000259" key="2">
    <source>
        <dbReference type="SMART" id="SM00848"/>
    </source>
</evidence>
<keyword evidence="1" id="KW-0732">Signal</keyword>
<reference evidence="3 4" key="1">
    <citation type="submission" date="2016-06" db="EMBL/GenBank/DDBJ databases">
        <title>The Draft Genome Sequence and Annotation of the Desert Woodrat Neotoma lepida.</title>
        <authorList>
            <person name="Campbell M."/>
            <person name="Oakeson K.F."/>
            <person name="Yandell M."/>
            <person name="Halpert J.R."/>
            <person name="Dearing D."/>
        </authorList>
    </citation>
    <scope>NUCLEOTIDE SEQUENCE [LARGE SCALE GENOMIC DNA]</scope>
    <source>
        <strain evidence="3">417</strain>
        <tissue evidence="3">Liver</tissue>
    </source>
</reference>